<proteinExistence type="predicted"/>
<dbReference type="Proteomes" id="UP001060085">
    <property type="component" value="Linkage Group LG02"/>
</dbReference>
<protein>
    <submittedName>
        <fullName evidence="1">Uncharacterized protein</fullName>
    </submittedName>
</protein>
<organism evidence="1 2">
    <name type="scientific">Catharanthus roseus</name>
    <name type="common">Madagascar periwinkle</name>
    <name type="synonym">Vinca rosea</name>
    <dbReference type="NCBI Taxonomy" id="4058"/>
    <lineage>
        <taxon>Eukaryota</taxon>
        <taxon>Viridiplantae</taxon>
        <taxon>Streptophyta</taxon>
        <taxon>Embryophyta</taxon>
        <taxon>Tracheophyta</taxon>
        <taxon>Spermatophyta</taxon>
        <taxon>Magnoliopsida</taxon>
        <taxon>eudicotyledons</taxon>
        <taxon>Gunneridae</taxon>
        <taxon>Pentapetalae</taxon>
        <taxon>asterids</taxon>
        <taxon>lamiids</taxon>
        <taxon>Gentianales</taxon>
        <taxon>Apocynaceae</taxon>
        <taxon>Rauvolfioideae</taxon>
        <taxon>Vinceae</taxon>
        <taxon>Catharanthinae</taxon>
        <taxon>Catharanthus</taxon>
    </lineage>
</organism>
<accession>A0ACC0BVT3</accession>
<comment type="caution">
    <text evidence="1">The sequence shown here is derived from an EMBL/GenBank/DDBJ whole genome shotgun (WGS) entry which is preliminary data.</text>
</comment>
<dbReference type="EMBL" id="CM044702">
    <property type="protein sequence ID" value="KAI5676725.1"/>
    <property type="molecule type" value="Genomic_DNA"/>
</dbReference>
<evidence type="ECO:0000313" key="1">
    <source>
        <dbReference type="EMBL" id="KAI5676725.1"/>
    </source>
</evidence>
<sequence>MFSTTCYYVPKKCIEAVLRSGLSPWSLTFVLHVLLNLGVETALMCLDSLRLPNSVRTPHIVFPGFSYGFGTCSLVPRGMLVLYSATVNLVEWLGVSQVVSEEIILERGLVPVVDLSDDESVEGLTAQGVEFREVI</sequence>
<evidence type="ECO:0000313" key="2">
    <source>
        <dbReference type="Proteomes" id="UP001060085"/>
    </source>
</evidence>
<gene>
    <name evidence="1" type="ORF">M9H77_07675</name>
</gene>
<name>A0ACC0BVT3_CATRO</name>
<reference evidence="2" key="1">
    <citation type="journal article" date="2023" name="Nat. Plants">
        <title>Single-cell RNA sequencing provides a high-resolution roadmap for understanding the multicellular compartmentation of specialized metabolism.</title>
        <authorList>
            <person name="Sun S."/>
            <person name="Shen X."/>
            <person name="Li Y."/>
            <person name="Li Y."/>
            <person name="Wang S."/>
            <person name="Li R."/>
            <person name="Zhang H."/>
            <person name="Shen G."/>
            <person name="Guo B."/>
            <person name="Wei J."/>
            <person name="Xu J."/>
            <person name="St-Pierre B."/>
            <person name="Chen S."/>
            <person name="Sun C."/>
        </authorList>
    </citation>
    <scope>NUCLEOTIDE SEQUENCE [LARGE SCALE GENOMIC DNA]</scope>
</reference>
<keyword evidence="2" id="KW-1185">Reference proteome</keyword>